<dbReference type="EMBL" id="CP126980">
    <property type="protein sequence ID" value="WIM94216.1"/>
    <property type="molecule type" value="Genomic_DNA"/>
</dbReference>
<proteinExistence type="predicted"/>
<gene>
    <name evidence="2" type="ORF">ACTOB_006221</name>
</gene>
<protein>
    <submittedName>
        <fullName evidence="2">Lipoprotein</fullName>
    </submittedName>
</protein>
<dbReference type="Pfam" id="PF18966">
    <property type="entry name" value="Lipoprotein_23"/>
    <property type="match status" value="1"/>
</dbReference>
<evidence type="ECO:0000256" key="1">
    <source>
        <dbReference type="SAM" id="SignalP"/>
    </source>
</evidence>
<keyword evidence="1" id="KW-0732">Signal</keyword>
<reference evidence="2 3" key="1">
    <citation type="submission" date="2023-06" db="EMBL/GenBank/DDBJ databases">
        <authorList>
            <person name="Yushchuk O."/>
            <person name="Binda E."/>
            <person name="Ruckert-Reed C."/>
            <person name="Fedorenko V."/>
            <person name="Kalinowski J."/>
            <person name="Marinelli F."/>
        </authorList>
    </citation>
    <scope>NUCLEOTIDE SEQUENCE [LARGE SCALE GENOMIC DNA]</scope>
    <source>
        <strain evidence="2 3">NRRL 3884</strain>
    </source>
</reference>
<accession>A0ABY8WAQ5</accession>
<evidence type="ECO:0000313" key="2">
    <source>
        <dbReference type="EMBL" id="WIM94216.1"/>
    </source>
</evidence>
<dbReference type="InterPro" id="IPR044058">
    <property type="entry name" value="Lipoprotein_23"/>
</dbReference>
<dbReference type="RefSeq" id="WP_284915419.1">
    <property type="nucleotide sequence ID" value="NZ_CP126980.1"/>
</dbReference>
<evidence type="ECO:0000313" key="3">
    <source>
        <dbReference type="Proteomes" id="UP001240150"/>
    </source>
</evidence>
<dbReference type="PROSITE" id="PS51257">
    <property type="entry name" value="PROKAR_LIPOPROTEIN"/>
    <property type="match status" value="1"/>
</dbReference>
<sequence length="198" mass="20689">MKILCRTALLTTLAALALTGCDSDDQKAPGSDDKKPQQPAAATIGAAGSGCELPVSFGIAEGWKPKQVTVEANDPLAALAKKGPFTMACEIDAKPAGKLGFLRVWTGGRAGLKDGLTAFIGDRAQQPAFTEVRIGGKPGLAVDYQQKSQLDDGLEKEAAFVVDSGKGLVLVSLDSFDNDEHAAMRPAYQLARDSLTVN</sequence>
<dbReference type="Proteomes" id="UP001240150">
    <property type="component" value="Chromosome"/>
</dbReference>
<name>A0ABY8WAQ5_9ACTN</name>
<organism evidence="2 3">
    <name type="scientific">Actinoplanes oblitus</name>
    <dbReference type="NCBI Taxonomy" id="3040509"/>
    <lineage>
        <taxon>Bacteria</taxon>
        <taxon>Bacillati</taxon>
        <taxon>Actinomycetota</taxon>
        <taxon>Actinomycetes</taxon>
        <taxon>Micromonosporales</taxon>
        <taxon>Micromonosporaceae</taxon>
        <taxon>Actinoplanes</taxon>
    </lineage>
</organism>
<keyword evidence="2" id="KW-0449">Lipoprotein</keyword>
<keyword evidence="3" id="KW-1185">Reference proteome</keyword>
<feature type="chain" id="PRO_5045623319" evidence="1">
    <location>
        <begin position="18"/>
        <end position="198"/>
    </location>
</feature>
<feature type="signal peptide" evidence="1">
    <location>
        <begin position="1"/>
        <end position="17"/>
    </location>
</feature>